<gene>
    <name evidence="1" type="ORF">LKE05_13095</name>
</gene>
<accession>A0AAE3JA67</accession>
<dbReference type="AlphaFoldDB" id="A0AAE3JA67"/>
<sequence length="96" mass="11597">MKYILSDLLNMRKGRIVNITVWDCFTGKVKIIQNKFYKWLVEIVDVSMCYEQLRPCQSGEQMCIFKKDLFRDYNTHTCKKNKILSRKDNYDDELPF</sequence>
<organism evidence="1 2">
    <name type="scientific">Hominilimicola fabiformis</name>
    <dbReference type="NCBI Taxonomy" id="2885356"/>
    <lineage>
        <taxon>Bacteria</taxon>
        <taxon>Bacillati</taxon>
        <taxon>Bacillota</taxon>
        <taxon>Clostridia</taxon>
        <taxon>Eubacteriales</taxon>
        <taxon>Oscillospiraceae</taxon>
        <taxon>Hominilimicola</taxon>
    </lineage>
</organism>
<evidence type="ECO:0000313" key="2">
    <source>
        <dbReference type="Proteomes" id="UP001198242"/>
    </source>
</evidence>
<dbReference type="EMBL" id="JAJEQM010000023">
    <property type="protein sequence ID" value="MCC2211718.1"/>
    <property type="molecule type" value="Genomic_DNA"/>
</dbReference>
<evidence type="ECO:0000313" key="1">
    <source>
        <dbReference type="EMBL" id="MCC2211718.1"/>
    </source>
</evidence>
<dbReference type="Proteomes" id="UP001198242">
    <property type="component" value="Unassembled WGS sequence"/>
</dbReference>
<dbReference type="RefSeq" id="WP_022229558.1">
    <property type="nucleotide sequence ID" value="NZ_JAJEQM010000023.1"/>
</dbReference>
<reference evidence="1 2" key="1">
    <citation type="submission" date="2021-10" db="EMBL/GenBank/DDBJ databases">
        <title>Anaerobic single-cell dispensing facilitates the cultivation of human gut bacteria.</title>
        <authorList>
            <person name="Afrizal A."/>
        </authorList>
    </citation>
    <scope>NUCLEOTIDE SEQUENCE [LARGE SCALE GENOMIC DNA]</scope>
    <source>
        <strain evidence="1 2">CLA-AA-H232</strain>
    </source>
</reference>
<protein>
    <submittedName>
        <fullName evidence="1">Uncharacterized protein</fullName>
    </submittedName>
</protein>
<comment type="caution">
    <text evidence="1">The sequence shown here is derived from an EMBL/GenBank/DDBJ whole genome shotgun (WGS) entry which is preliminary data.</text>
</comment>
<keyword evidence="2" id="KW-1185">Reference proteome</keyword>
<proteinExistence type="predicted"/>
<name>A0AAE3JA67_9FIRM</name>